<dbReference type="Pfam" id="PF02518">
    <property type="entry name" value="HATPase_c"/>
    <property type="match status" value="1"/>
</dbReference>
<dbReference type="AlphaFoldDB" id="A0A4U7JKX7"/>
<evidence type="ECO:0000256" key="9">
    <source>
        <dbReference type="ARBA" id="ARBA00022777"/>
    </source>
</evidence>
<accession>A0A4U7JKX7</accession>
<evidence type="ECO:0000256" key="7">
    <source>
        <dbReference type="ARBA" id="ARBA00022692"/>
    </source>
</evidence>
<keyword evidence="10" id="KW-0067">ATP-binding</keyword>
<dbReference type="PROSITE" id="PS50109">
    <property type="entry name" value="HIS_KIN"/>
    <property type="match status" value="1"/>
</dbReference>
<dbReference type="GO" id="GO:0005524">
    <property type="term" value="F:ATP binding"/>
    <property type="evidence" value="ECO:0007669"/>
    <property type="project" value="UniProtKB-KW"/>
</dbReference>
<evidence type="ECO:0000313" key="15">
    <source>
        <dbReference type="EMBL" id="QNU67148.1"/>
    </source>
</evidence>
<keyword evidence="9 15" id="KW-0418">Kinase</keyword>
<keyword evidence="5" id="KW-0597">Phosphoprotein</keyword>
<evidence type="ECO:0000256" key="4">
    <source>
        <dbReference type="ARBA" id="ARBA00022475"/>
    </source>
</evidence>
<evidence type="ECO:0000256" key="1">
    <source>
        <dbReference type="ARBA" id="ARBA00000085"/>
    </source>
</evidence>
<dbReference type="PANTHER" id="PTHR45528:SF1">
    <property type="entry name" value="SENSOR HISTIDINE KINASE CPXA"/>
    <property type="match status" value="1"/>
</dbReference>
<evidence type="ECO:0000256" key="8">
    <source>
        <dbReference type="ARBA" id="ARBA00022741"/>
    </source>
</evidence>
<sequence>MSMRRRFIITIISAIALNFLLLFGYYNIFISDSFFGDFTALQNKLDMRTFEIAQNISENSNYKDILNNYVEKEHLIFAIEDLNGQTVYESKSHKMESLYITSVKPVKFNNETFLLKVTKPILENEIIKLPSVRNIFRAELIIIFVITIFLSLVLYFRFVRPIENLQKDIVSYQGCNTVKRTHRFDEIGKLQNSFVELTENLEEERLKQNRIIASISHDIKTPLTSVMGYAERLKKGNLSAERAEKYVDTIYYKSLVIKNLIEEFDDYLSYNLKSSLKKQEITVSDIMKAVLLDYDDELSHIGVKLEIKDCCPDVALQIDVLKMHRVFGNIIGNSLKHFVSQDKRIYISCRQEKSTIVFSVADNGAGVKEELLSQIFEPMYTSDAGRSVAGLGLAICKEIINNHGGDIWAENNQEGGLTVKFSLPI</sequence>
<dbReference type="Proteomes" id="UP000306409">
    <property type="component" value="Chromosome"/>
</dbReference>
<dbReference type="Gene3D" id="1.10.287.130">
    <property type="match status" value="1"/>
</dbReference>
<dbReference type="GO" id="GO:0005886">
    <property type="term" value="C:plasma membrane"/>
    <property type="evidence" value="ECO:0007669"/>
    <property type="project" value="UniProtKB-SubCell"/>
</dbReference>
<proteinExistence type="predicted"/>
<dbReference type="SUPFAM" id="SSF47384">
    <property type="entry name" value="Homodimeric domain of signal transducing histidine kinase"/>
    <property type="match status" value="1"/>
</dbReference>
<dbReference type="Pfam" id="PF00512">
    <property type="entry name" value="HisKA"/>
    <property type="match status" value="1"/>
</dbReference>
<dbReference type="Gene3D" id="3.30.565.10">
    <property type="entry name" value="Histidine kinase-like ATPase, C-terminal domain"/>
    <property type="match status" value="1"/>
</dbReference>
<protein>
    <recommendedName>
        <fullName evidence="3">histidine kinase</fullName>
        <ecNumber evidence="3">2.7.13.3</ecNumber>
    </recommendedName>
</protein>
<evidence type="ECO:0000256" key="10">
    <source>
        <dbReference type="ARBA" id="ARBA00022840"/>
    </source>
</evidence>
<dbReference type="InterPro" id="IPR036097">
    <property type="entry name" value="HisK_dim/P_sf"/>
</dbReference>
<dbReference type="PRINTS" id="PR00344">
    <property type="entry name" value="BCTRLSENSOR"/>
</dbReference>
<evidence type="ECO:0000256" key="2">
    <source>
        <dbReference type="ARBA" id="ARBA00004651"/>
    </source>
</evidence>
<dbReference type="RefSeq" id="WP_137697213.1">
    <property type="nucleotide sequence ID" value="NZ_CP061336.1"/>
</dbReference>
<keyword evidence="11 14" id="KW-1133">Transmembrane helix</keyword>
<comment type="subcellular location">
    <subcellularLocation>
        <location evidence="2">Cell membrane</location>
        <topology evidence="2">Multi-pass membrane protein</topology>
    </subcellularLocation>
</comment>
<dbReference type="EC" id="2.7.13.3" evidence="3"/>
<evidence type="ECO:0000256" key="11">
    <source>
        <dbReference type="ARBA" id="ARBA00022989"/>
    </source>
</evidence>
<evidence type="ECO:0000256" key="6">
    <source>
        <dbReference type="ARBA" id="ARBA00022679"/>
    </source>
</evidence>
<dbReference type="SMART" id="SM00387">
    <property type="entry name" value="HATPase_c"/>
    <property type="match status" value="1"/>
</dbReference>
<dbReference type="GO" id="GO:0000155">
    <property type="term" value="F:phosphorelay sensor kinase activity"/>
    <property type="evidence" value="ECO:0007669"/>
    <property type="project" value="InterPro"/>
</dbReference>
<evidence type="ECO:0000313" key="16">
    <source>
        <dbReference type="Proteomes" id="UP000306409"/>
    </source>
</evidence>
<dbReference type="CDD" id="cd00082">
    <property type="entry name" value="HisKA"/>
    <property type="match status" value="1"/>
</dbReference>
<dbReference type="InterPro" id="IPR003661">
    <property type="entry name" value="HisK_dim/P_dom"/>
</dbReference>
<keyword evidence="6" id="KW-0808">Transferase</keyword>
<reference evidence="15 16" key="1">
    <citation type="submission" date="2020-09" db="EMBL/GenBank/DDBJ databases">
        <title>Characterization and genome sequencing of Ruminiclostridium sp. nov. MA18.</title>
        <authorList>
            <person name="Rettenmaier R."/>
            <person name="Kowollik M.-L."/>
            <person name="Liebl W."/>
            <person name="Zverlov V."/>
        </authorList>
    </citation>
    <scope>NUCLEOTIDE SEQUENCE [LARGE SCALE GENOMIC DNA]</scope>
    <source>
        <strain evidence="15 16">MA18</strain>
    </source>
</reference>
<evidence type="ECO:0000256" key="13">
    <source>
        <dbReference type="ARBA" id="ARBA00023136"/>
    </source>
</evidence>
<keyword evidence="7 14" id="KW-0812">Transmembrane</keyword>
<dbReference type="SUPFAM" id="SSF55874">
    <property type="entry name" value="ATPase domain of HSP90 chaperone/DNA topoisomerase II/histidine kinase"/>
    <property type="match status" value="1"/>
</dbReference>
<comment type="catalytic activity">
    <reaction evidence="1">
        <text>ATP + protein L-histidine = ADP + protein N-phospho-L-histidine.</text>
        <dbReference type="EC" id="2.7.13.3"/>
    </reaction>
</comment>
<dbReference type="InterPro" id="IPR036890">
    <property type="entry name" value="HATPase_C_sf"/>
</dbReference>
<dbReference type="SMART" id="SM00388">
    <property type="entry name" value="HisKA"/>
    <property type="match status" value="1"/>
</dbReference>
<keyword evidence="13 14" id="KW-0472">Membrane</keyword>
<keyword evidence="16" id="KW-1185">Reference proteome</keyword>
<evidence type="ECO:0000256" key="5">
    <source>
        <dbReference type="ARBA" id="ARBA00022553"/>
    </source>
</evidence>
<dbReference type="CDD" id="cd00075">
    <property type="entry name" value="HATPase"/>
    <property type="match status" value="1"/>
</dbReference>
<keyword evidence="12" id="KW-0902">Two-component regulatory system</keyword>
<dbReference type="Gene3D" id="6.10.340.10">
    <property type="match status" value="1"/>
</dbReference>
<keyword evidence="4" id="KW-1003">Cell membrane</keyword>
<gene>
    <name evidence="15" type="ORF">EHE19_000920</name>
</gene>
<dbReference type="InterPro" id="IPR005467">
    <property type="entry name" value="His_kinase_dom"/>
</dbReference>
<dbReference type="InterPro" id="IPR004358">
    <property type="entry name" value="Sig_transdc_His_kin-like_C"/>
</dbReference>
<dbReference type="PANTHER" id="PTHR45528">
    <property type="entry name" value="SENSOR HISTIDINE KINASE CPXA"/>
    <property type="match status" value="1"/>
</dbReference>
<evidence type="ECO:0000256" key="14">
    <source>
        <dbReference type="SAM" id="Phobius"/>
    </source>
</evidence>
<name>A0A4U7JKX7_9FIRM</name>
<keyword evidence="8" id="KW-0547">Nucleotide-binding</keyword>
<dbReference type="KEGG" id="rher:EHE19_000920"/>
<feature type="transmembrane region" description="Helical" evidence="14">
    <location>
        <begin position="7"/>
        <end position="28"/>
    </location>
</feature>
<evidence type="ECO:0000256" key="3">
    <source>
        <dbReference type="ARBA" id="ARBA00012438"/>
    </source>
</evidence>
<dbReference type="OrthoDB" id="9792991at2"/>
<dbReference type="EMBL" id="CP061336">
    <property type="protein sequence ID" value="QNU67148.1"/>
    <property type="molecule type" value="Genomic_DNA"/>
</dbReference>
<dbReference type="InterPro" id="IPR003594">
    <property type="entry name" value="HATPase_dom"/>
</dbReference>
<organism evidence="15 16">
    <name type="scientific">Ruminiclostridium herbifermentans</name>
    <dbReference type="NCBI Taxonomy" id="2488810"/>
    <lineage>
        <taxon>Bacteria</taxon>
        <taxon>Bacillati</taxon>
        <taxon>Bacillota</taxon>
        <taxon>Clostridia</taxon>
        <taxon>Eubacteriales</taxon>
        <taxon>Oscillospiraceae</taxon>
        <taxon>Ruminiclostridium</taxon>
    </lineage>
</organism>
<evidence type="ECO:0000256" key="12">
    <source>
        <dbReference type="ARBA" id="ARBA00023012"/>
    </source>
</evidence>
<dbReference type="InterPro" id="IPR050398">
    <property type="entry name" value="HssS/ArlS-like"/>
</dbReference>
<feature type="transmembrane region" description="Helical" evidence="14">
    <location>
        <begin position="140"/>
        <end position="159"/>
    </location>
</feature>